<feature type="compositionally biased region" description="Low complexity" evidence="1">
    <location>
        <begin position="37"/>
        <end position="48"/>
    </location>
</feature>
<name>A0ABD3HBB9_9MARC</name>
<feature type="region of interest" description="Disordered" evidence="1">
    <location>
        <begin position="1"/>
        <end position="49"/>
    </location>
</feature>
<feature type="compositionally biased region" description="Basic and acidic residues" evidence="1">
    <location>
        <begin position="19"/>
        <end position="33"/>
    </location>
</feature>
<accession>A0ABD3HBB9</accession>
<sequence>MKKRREEQRLNPLRSGSSSREEQQQQRPSRWDSGRWSPDSNCDSSTSSKGKACHCAAGTTGDIAAVCCCPLSLLCLLALALIKLPTAAVGKVVVKIKRKISLKRKRAVVHEDDNDSVVAASSFPPSRSRSYEEGEVLSWIPALGFGSMSWDYGPEISEKISRECYSEQGKAIWSGNKGVLFPVGLFLVHMLVE</sequence>
<evidence type="ECO:0000313" key="2">
    <source>
        <dbReference type="EMBL" id="KAL3688161.1"/>
    </source>
</evidence>
<evidence type="ECO:0000313" key="3">
    <source>
        <dbReference type="Proteomes" id="UP001633002"/>
    </source>
</evidence>
<reference evidence="2 3" key="1">
    <citation type="submission" date="2024-09" db="EMBL/GenBank/DDBJ databases">
        <title>Chromosome-scale assembly of Riccia sorocarpa.</title>
        <authorList>
            <person name="Paukszto L."/>
        </authorList>
    </citation>
    <scope>NUCLEOTIDE SEQUENCE [LARGE SCALE GENOMIC DNA]</scope>
    <source>
        <strain evidence="2">LP-2024</strain>
        <tissue evidence="2">Aerial parts of the thallus</tissue>
    </source>
</reference>
<dbReference type="EMBL" id="JBJQOH010000004">
    <property type="protein sequence ID" value="KAL3688161.1"/>
    <property type="molecule type" value="Genomic_DNA"/>
</dbReference>
<dbReference type="AlphaFoldDB" id="A0ABD3HBB9"/>
<dbReference type="PANTHER" id="PTHR33264">
    <property type="entry name" value="EXPRESSED PROTEIN"/>
    <property type="match status" value="1"/>
</dbReference>
<keyword evidence="3" id="KW-1185">Reference proteome</keyword>
<dbReference type="PANTHER" id="PTHR33264:SF69">
    <property type="entry name" value="WRKY DOMAIN-CONTAINING PROTEIN"/>
    <property type="match status" value="1"/>
</dbReference>
<comment type="caution">
    <text evidence="2">The sequence shown here is derived from an EMBL/GenBank/DDBJ whole genome shotgun (WGS) entry which is preliminary data.</text>
</comment>
<organism evidence="2 3">
    <name type="scientific">Riccia sorocarpa</name>
    <dbReference type="NCBI Taxonomy" id="122646"/>
    <lineage>
        <taxon>Eukaryota</taxon>
        <taxon>Viridiplantae</taxon>
        <taxon>Streptophyta</taxon>
        <taxon>Embryophyta</taxon>
        <taxon>Marchantiophyta</taxon>
        <taxon>Marchantiopsida</taxon>
        <taxon>Marchantiidae</taxon>
        <taxon>Marchantiales</taxon>
        <taxon>Ricciaceae</taxon>
        <taxon>Riccia</taxon>
    </lineage>
</organism>
<protein>
    <submittedName>
        <fullName evidence="2">Uncharacterized protein</fullName>
    </submittedName>
</protein>
<proteinExistence type="predicted"/>
<gene>
    <name evidence="2" type="ORF">R1sor_014470</name>
</gene>
<evidence type="ECO:0000256" key="1">
    <source>
        <dbReference type="SAM" id="MobiDB-lite"/>
    </source>
</evidence>
<dbReference type="Proteomes" id="UP001633002">
    <property type="component" value="Unassembled WGS sequence"/>
</dbReference>